<protein>
    <recommendedName>
        <fullName evidence="1">AB hydrolase-1 domain-containing protein</fullName>
    </recommendedName>
</protein>
<accession>A0A1L9SHB2</accession>
<dbReference type="STRING" id="1073090.A0A1L9SHB2"/>
<dbReference type="OrthoDB" id="408373at2759"/>
<dbReference type="Pfam" id="PF00561">
    <property type="entry name" value="Abhydrolase_1"/>
    <property type="match status" value="1"/>
</dbReference>
<dbReference type="PANTHER" id="PTHR43194:SF2">
    <property type="entry name" value="PEROXISOMAL MEMBRANE PROTEIN LPX1"/>
    <property type="match status" value="1"/>
</dbReference>
<dbReference type="Gene3D" id="3.40.50.1820">
    <property type="entry name" value="alpha/beta hydrolase"/>
    <property type="match status" value="1"/>
</dbReference>
<dbReference type="InterPro" id="IPR000073">
    <property type="entry name" value="AB_hydrolase_1"/>
</dbReference>
<name>A0A1L9SHB2_9EURO</name>
<dbReference type="PANTHER" id="PTHR43194">
    <property type="entry name" value="HYDROLASE ALPHA/BETA FOLD FAMILY"/>
    <property type="match status" value="1"/>
</dbReference>
<dbReference type="EMBL" id="KV878342">
    <property type="protein sequence ID" value="OJJ46507.1"/>
    <property type="molecule type" value="Genomic_DNA"/>
</dbReference>
<dbReference type="PRINTS" id="PR00111">
    <property type="entry name" value="ABHYDROLASE"/>
</dbReference>
<evidence type="ECO:0000259" key="1">
    <source>
        <dbReference type="Pfam" id="PF00561"/>
    </source>
</evidence>
<dbReference type="InterPro" id="IPR029058">
    <property type="entry name" value="AB_hydrolase_fold"/>
</dbReference>
<evidence type="ECO:0000313" key="3">
    <source>
        <dbReference type="Proteomes" id="UP000184188"/>
    </source>
</evidence>
<dbReference type="InterPro" id="IPR050228">
    <property type="entry name" value="Carboxylesterase_BioH"/>
</dbReference>
<sequence>MSMSMSTSMFTVLPRPGSTPLDESFPALSAPSESCFTTTFGTLLPAATYLETPSGRAAYYSLPPRASNSPSERISRVLFVHGVQTPAIGLQPLANAVSSRFPHAHCVLFDLWGHGLTETPVAVHRAELFHELILALLNDLGWSSAHFIGYSFGGSTTATFAAAHPDRVSSMVLIAPAGLLRASDFTEQQQRYLKGGPGVEDAARDWIFEFLEGGRLVVPDAWRERVKRGEVVAEAVREWELREHKGHIPSVVAIFRDGGVLDQHAGFAKAAASGIPCLCVLGETDDICTVDDLHQVGMHNIDVISDVGHGVVRQRVSEVAHLIEKFWRD</sequence>
<feature type="domain" description="AB hydrolase-1" evidence="1">
    <location>
        <begin position="92"/>
        <end position="208"/>
    </location>
</feature>
<dbReference type="RefSeq" id="XP_022581017.1">
    <property type="nucleotide sequence ID" value="XM_022723061.1"/>
</dbReference>
<reference evidence="3" key="1">
    <citation type="journal article" date="2017" name="Genome Biol.">
        <title>Comparative genomics reveals high biological diversity and specific adaptations in the industrially and medically important fungal genus Aspergillus.</title>
        <authorList>
            <person name="de Vries R.P."/>
            <person name="Riley R."/>
            <person name="Wiebenga A."/>
            <person name="Aguilar-Osorio G."/>
            <person name="Amillis S."/>
            <person name="Uchima C.A."/>
            <person name="Anderluh G."/>
            <person name="Asadollahi M."/>
            <person name="Askin M."/>
            <person name="Barry K."/>
            <person name="Battaglia E."/>
            <person name="Bayram O."/>
            <person name="Benocci T."/>
            <person name="Braus-Stromeyer S.A."/>
            <person name="Caldana C."/>
            <person name="Canovas D."/>
            <person name="Cerqueira G.C."/>
            <person name="Chen F."/>
            <person name="Chen W."/>
            <person name="Choi C."/>
            <person name="Clum A."/>
            <person name="Dos Santos R.A."/>
            <person name="Damasio A.R."/>
            <person name="Diallinas G."/>
            <person name="Emri T."/>
            <person name="Fekete E."/>
            <person name="Flipphi M."/>
            <person name="Freyberg S."/>
            <person name="Gallo A."/>
            <person name="Gournas C."/>
            <person name="Habgood R."/>
            <person name="Hainaut M."/>
            <person name="Harispe M.L."/>
            <person name="Henrissat B."/>
            <person name="Hilden K.S."/>
            <person name="Hope R."/>
            <person name="Hossain A."/>
            <person name="Karabika E."/>
            <person name="Karaffa L."/>
            <person name="Karanyi Z."/>
            <person name="Krasevec N."/>
            <person name="Kuo A."/>
            <person name="Kusch H."/>
            <person name="LaButti K."/>
            <person name="Lagendijk E.L."/>
            <person name="Lapidus A."/>
            <person name="Levasseur A."/>
            <person name="Lindquist E."/>
            <person name="Lipzen A."/>
            <person name="Logrieco A.F."/>
            <person name="MacCabe A."/>
            <person name="Maekelae M.R."/>
            <person name="Malavazi I."/>
            <person name="Melin P."/>
            <person name="Meyer V."/>
            <person name="Mielnichuk N."/>
            <person name="Miskei M."/>
            <person name="Molnar A.P."/>
            <person name="Mule G."/>
            <person name="Ngan C.Y."/>
            <person name="Orejas M."/>
            <person name="Orosz E."/>
            <person name="Ouedraogo J.P."/>
            <person name="Overkamp K.M."/>
            <person name="Park H.-S."/>
            <person name="Perrone G."/>
            <person name="Piumi F."/>
            <person name="Punt P.J."/>
            <person name="Ram A.F."/>
            <person name="Ramon A."/>
            <person name="Rauscher S."/>
            <person name="Record E."/>
            <person name="Riano-Pachon D.M."/>
            <person name="Robert V."/>
            <person name="Roehrig J."/>
            <person name="Ruller R."/>
            <person name="Salamov A."/>
            <person name="Salih N.S."/>
            <person name="Samson R.A."/>
            <person name="Sandor E."/>
            <person name="Sanguinetti M."/>
            <person name="Schuetze T."/>
            <person name="Sepcic K."/>
            <person name="Shelest E."/>
            <person name="Sherlock G."/>
            <person name="Sophianopoulou V."/>
            <person name="Squina F.M."/>
            <person name="Sun H."/>
            <person name="Susca A."/>
            <person name="Todd R.B."/>
            <person name="Tsang A."/>
            <person name="Unkles S.E."/>
            <person name="van de Wiele N."/>
            <person name="van Rossen-Uffink D."/>
            <person name="Oliveira J.V."/>
            <person name="Vesth T.C."/>
            <person name="Visser J."/>
            <person name="Yu J.-H."/>
            <person name="Zhou M."/>
            <person name="Andersen M.R."/>
            <person name="Archer D.B."/>
            <person name="Baker S.E."/>
            <person name="Benoit I."/>
            <person name="Brakhage A.A."/>
            <person name="Braus G.H."/>
            <person name="Fischer R."/>
            <person name="Frisvad J.C."/>
            <person name="Goldman G.H."/>
            <person name="Houbraken J."/>
            <person name="Oakley B."/>
            <person name="Pocsi I."/>
            <person name="Scazzocchio C."/>
            <person name="Seiboth B."/>
            <person name="vanKuyk P.A."/>
            <person name="Wortman J."/>
            <person name="Dyer P.S."/>
            <person name="Grigoriev I.V."/>
        </authorList>
    </citation>
    <scope>NUCLEOTIDE SEQUENCE [LARGE SCALE GENOMIC DNA]</scope>
    <source>
        <strain evidence="3">CBS 506.65</strain>
    </source>
</reference>
<dbReference type="VEuPathDB" id="FungiDB:ASPZODRAFT_132583"/>
<dbReference type="GeneID" id="34609526"/>
<gene>
    <name evidence="2" type="ORF">ASPZODRAFT_132583</name>
</gene>
<dbReference type="AlphaFoldDB" id="A0A1L9SHB2"/>
<keyword evidence="3" id="KW-1185">Reference proteome</keyword>
<dbReference type="SUPFAM" id="SSF53474">
    <property type="entry name" value="alpha/beta-Hydrolases"/>
    <property type="match status" value="1"/>
</dbReference>
<evidence type="ECO:0000313" key="2">
    <source>
        <dbReference type="EMBL" id="OJJ46507.1"/>
    </source>
</evidence>
<organism evidence="2 3">
    <name type="scientific">Penicilliopsis zonata CBS 506.65</name>
    <dbReference type="NCBI Taxonomy" id="1073090"/>
    <lineage>
        <taxon>Eukaryota</taxon>
        <taxon>Fungi</taxon>
        <taxon>Dikarya</taxon>
        <taxon>Ascomycota</taxon>
        <taxon>Pezizomycotina</taxon>
        <taxon>Eurotiomycetes</taxon>
        <taxon>Eurotiomycetidae</taxon>
        <taxon>Eurotiales</taxon>
        <taxon>Aspergillaceae</taxon>
        <taxon>Penicilliopsis</taxon>
    </lineage>
</organism>
<dbReference type="Proteomes" id="UP000184188">
    <property type="component" value="Unassembled WGS sequence"/>
</dbReference>
<proteinExistence type="predicted"/>